<evidence type="ECO:0000313" key="3">
    <source>
        <dbReference type="Proteomes" id="UP000326565"/>
    </source>
</evidence>
<protein>
    <submittedName>
        <fullName evidence="2">Uncharacterized protein</fullName>
    </submittedName>
</protein>
<proteinExistence type="predicted"/>
<accession>A0A5N5WIT2</accession>
<evidence type="ECO:0000313" key="2">
    <source>
        <dbReference type="EMBL" id="KAB8067214.1"/>
    </source>
</evidence>
<gene>
    <name evidence="2" type="ORF">BDV29DRAFT_200519</name>
</gene>
<dbReference type="EMBL" id="ML732533">
    <property type="protein sequence ID" value="KAB8067214.1"/>
    <property type="molecule type" value="Genomic_DNA"/>
</dbReference>
<sequence length="102" mass="11423">MSFNRIIKKIPIGSIKKGSNEITLSIATETSEWKRPESIAVQQGPGFQKAVEAAKHLVPDGTKDVCQRETQHTSDDPRDHYTGVCFDDKEEGKSVHFPIKRT</sequence>
<name>A0A5N5WIT2_9EURO</name>
<organism evidence="2 3">
    <name type="scientific">Aspergillus leporis</name>
    <dbReference type="NCBI Taxonomy" id="41062"/>
    <lineage>
        <taxon>Eukaryota</taxon>
        <taxon>Fungi</taxon>
        <taxon>Dikarya</taxon>
        <taxon>Ascomycota</taxon>
        <taxon>Pezizomycotina</taxon>
        <taxon>Eurotiomycetes</taxon>
        <taxon>Eurotiomycetidae</taxon>
        <taxon>Eurotiales</taxon>
        <taxon>Aspergillaceae</taxon>
        <taxon>Aspergillus</taxon>
        <taxon>Aspergillus subgen. Circumdati</taxon>
    </lineage>
</organism>
<evidence type="ECO:0000256" key="1">
    <source>
        <dbReference type="SAM" id="MobiDB-lite"/>
    </source>
</evidence>
<feature type="region of interest" description="Disordered" evidence="1">
    <location>
        <begin position="62"/>
        <end position="85"/>
    </location>
</feature>
<dbReference type="AlphaFoldDB" id="A0A5N5WIT2"/>
<keyword evidence="3" id="KW-1185">Reference proteome</keyword>
<reference evidence="2 3" key="1">
    <citation type="submission" date="2019-04" db="EMBL/GenBank/DDBJ databases">
        <title>Friends and foes A comparative genomics study of 23 Aspergillus species from section Flavi.</title>
        <authorList>
            <consortium name="DOE Joint Genome Institute"/>
            <person name="Kjaerbolling I."/>
            <person name="Vesth T."/>
            <person name="Frisvad J.C."/>
            <person name="Nybo J.L."/>
            <person name="Theobald S."/>
            <person name="Kildgaard S."/>
            <person name="Isbrandt T."/>
            <person name="Kuo A."/>
            <person name="Sato A."/>
            <person name="Lyhne E.K."/>
            <person name="Kogle M.E."/>
            <person name="Wiebenga A."/>
            <person name="Kun R.S."/>
            <person name="Lubbers R.J."/>
            <person name="Makela M.R."/>
            <person name="Barry K."/>
            <person name="Chovatia M."/>
            <person name="Clum A."/>
            <person name="Daum C."/>
            <person name="Haridas S."/>
            <person name="He G."/>
            <person name="LaButti K."/>
            <person name="Lipzen A."/>
            <person name="Mondo S."/>
            <person name="Riley R."/>
            <person name="Salamov A."/>
            <person name="Simmons B.A."/>
            <person name="Magnuson J.K."/>
            <person name="Henrissat B."/>
            <person name="Mortensen U.H."/>
            <person name="Larsen T.O."/>
            <person name="Devries R.P."/>
            <person name="Grigoriev I.V."/>
            <person name="Machida M."/>
            <person name="Baker S.E."/>
            <person name="Andersen M.R."/>
        </authorList>
    </citation>
    <scope>NUCLEOTIDE SEQUENCE [LARGE SCALE GENOMIC DNA]</scope>
    <source>
        <strain evidence="2 3">CBS 151.66</strain>
    </source>
</reference>
<dbReference type="OrthoDB" id="3827601at2759"/>
<dbReference type="Proteomes" id="UP000326565">
    <property type="component" value="Unassembled WGS sequence"/>
</dbReference>